<keyword evidence="4" id="KW-1052">Target cell membrane</keyword>
<keyword evidence="10 12" id="KW-0040">ANK repeat</keyword>
<dbReference type="InterPro" id="IPR001164">
    <property type="entry name" value="ArfGAP_dom"/>
</dbReference>
<dbReference type="InterPro" id="IPR011993">
    <property type="entry name" value="PH-like_dom_sf"/>
</dbReference>
<dbReference type="SMART" id="SM00233">
    <property type="entry name" value="PH"/>
    <property type="match status" value="1"/>
</dbReference>
<dbReference type="CDD" id="cd07603">
    <property type="entry name" value="BAR_ACAPs"/>
    <property type="match status" value="1"/>
</dbReference>
<dbReference type="AlphaFoldDB" id="A0A3S3S436"/>
<feature type="domain" description="PH" evidence="14">
    <location>
        <begin position="278"/>
        <end position="373"/>
    </location>
</feature>
<dbReference type="PANTHER" id="PTHR23180">
    <property type="entry name" value="CENTAURIN/ARF"/>
    <property type="match status" value="1"/>
</dbReference>
<evidence type="ECO:0000313" key="18">
    <source>
        <dbReference type="Proteomes" id="UP000285301"/>
    </source>
</evidence>
<evidence type="ECO:0000259" key="15">
    <source>
        <dbReference type="PROSITE" id="PS50115"/>
    </source>
</evidence>
<evidence type="ECO:0000256" key="7">
    <source>
        <dbReference type="ARBA" id="ARBA00022771"/>
    </source>
</evidence>
<dbReference type="EMBL" id="NCKU01002767">
    <property type="protein sequence ID" value="RWS08827.1"/>
    <property type="molecule type" value="Genomic_DNA"/>
</dbReference>
<dbReference type="OrthoDB" id="10070851at2759"/>
<evidence type="ECO:0000256" key="8">
    <source>
        <dbReference type="ARBA" id="ARBA00022833"/>
    </source>
</evidence>
<dbReference type="InterPro" id="IPR027267">
    <property type="entry name" value="AH/BAR_dom_sf"/>
</dbReference>
<keyword evidence="2" id="KW-0343">GTPase activation</keyword>
<evidence type="ECO:0000256" key="1">
    <source>
        <dbReference type="ARBA" id="ARBA00004175"/>
    </source>
</evidence>
<dbReference type="EMBL" id="NCKU01002741">
    <property type="protein sequence ID" value="RWS08888.1"/>
    <property type="molecule type" value="Genomic_DNA"/>
</dbReference>
<dbReference type="PROSITE" id="PS50003">
    <property type="entry name" value="PH_DOMAIN"/>
    <property type="match status" value="1"/>
</dbReference>
<keyword evidence="11" id="KW-0472">Membrane</keyword>
<dbReference type="InterPro" id="IPR037278">
    <property type="entry name" value="ARFGAP/RecO"/>
</dbReference>
<evidence type="ECO:0000256" key="2">
    <source>
        <dbReference type="ARBA" id="ARBA00022468"/>
    </source>
</evidence>
<dbReference type="PRINTS" id="PR00405">
    <property type="entry name" value="REVINTRACTNG"/>
</dbReference>
<dbReference type="Proteomes" id="UP000285301">
    <property type="component" value="Unassembled WGS sequence"/>
</dbReference>
<dbReference type="GO" id="GO:0044218">
    <property type="term" value="C:other organism cell membrane"/>
    <property type="evidence" value="ECO:0007669"/>
    <property type="project" value="UniProtKB-KW"/>
</dbReference>
<evidence type="ECO:0000256" key="13">
    <source>
        <dbReference type="PROSITE-ProRule" id="PRU00288"/>
    </source>
</evidence>
<dbReference type="FunFam" id="1.10.220.150:FF:000009">
    <property type="entry name" value="stromal membrane-associated protein 1 isoform X1"/>
    <property type="match status" value="1"/>
</dbReference>
<accession>A0A3S3S436</accession>
<organism evidence="16 18">
    <name type="scientific">Dinothrombium tinctorium</name>
    <dbReference type="NCBI Taxonomy" id="1965070"/>
    <lineage>
        <taxon>Eukaryota</taxon>
        <taxon>Metazoa</taxon>
        <taxon>Ecdysozoa</taxon>
        <taxon>Arthropoda</taxon>
        <taxon>Chelicerata</taxon>
        <taxon>Arachnida</taxon>
        <taxon>Acari</taxon>
        <taxon>Acariformes</taxon>
        <taxon>Trombidiformes</taxon>
        <taxon>Prostigmata</taxon>
        <taxon>Anystina</taxon>
        <taxon>Parasitengona</taxon>
        <taxon>Trombidioidea</taxon>
        <taxon>Trombidiidae</taxon>
        <taxon>Dinothrombium</taxon>
    </lineage>
</organism>
<dbReference type="STRING" id="1965070.A0A3S3S436"/>
<keyword evidence="9" id="KW-0638">Presynaptic neurotoxin</keyword>
<evidence type="ECO:0000256" key="5">
    <source>
        <dbReference type="ARBA" id="ARBA00022723"/>
    </source>
</evidence>
<keyword evidence="5" id="KW-0479">Metal-binding</keyword>
<dbReference type="InterPro" id="IPR045258">
    <property type="entry name" value="ACAP1/2/3-like"/>
</dbReference>
<dbReference type="SUPFAM" id="SSF57863">
    <property type="entry name" value="ArfGap/RecO-like zinc finger"/>
    <property type="match status" value="1"/>
</dbReference>
<keyword evidence="3" id="KW-0268">Exocytosis</keyword>
<dbReference type="GO" id="GO:0005096">
    <property type="term" value="F:GTPase activator activity"/>
    <property type="evidence" value="ECO:0007669"/>
    <property type="project" value="UniProtKB-KW"/>
</dbReference>
<keyword evidence="9" id="KW-0528">Neurotoxin</keyword>
<keyword evidence="7 13" id="KW-0863">Zinc-finger</keyword>
<proteinExistence type="predicted"/>
<dbReference type="SMART" id="SM00248">
    <property type="entry name" value="ANK"/>
    <property type="match status" value="4"/>
</dbReference>
<gene>
    <name evidence="16" type="ORF">B4U79_02502</name>
    <name evidence="17" type="ORF">B4U79_12687</name>
</gene>
<dbReference type="FunFam" id="1.20.1270.60:FF:000025">
    <property type="entry name" value="arf-GAP with coiled-coil, ANK repeat and PH domain-containing protein 2"/>
    <property type="match status" value="1"/>
</dbReference>
<comment type="caution">
    <text evidence="16">The sequence shown here is derived from an EMBL/GenBank/DDBJ whole genome shotgun (WGS) entry which is preliminary data.</text>
</comment>
<evidence type="ECO:0000256" key="11">
    <source>
        <dbReference type="ARBA" id="ARBA00023298"/>
    </source>
</evidence>
<evidence type="ECO:0000256" key="10">
    <source>
        <dbReference type="ARBA" id="ARBA00023043"/>
    </source>
</evidence>
<evidence type="ECO:0000256" key="9">
    <source>
        <dbReference type="ARBA" id="ARBA00023028"/>
    </source>
</evidence>
<dbReference type="Pfam" id="PF12796">
    <property type="entry name" value="Ank_2"/>
    <property type="match status" value="1"/>
</dbReference>
<dbReference type="GO" id="GO:0008270">
    <property type="term" value="F:zinc ion binding"/>
    <property type="evidence" value="ECO:0007669"/>
    <property type="project" value="UniProtKB-KW"/>
</dbReference>
<protein>
    <submittedName>
        <fullName evidence="16">Uncharacterized protein</fullName>
    </submittedName>
</protein>
<evidence type="ECO:0000256" key="3">
    <source>
        <dbReference type="ARBA" id="ARBA00022483"/>
    </source>
</evidence>
<dbReference type="InterPro" id="IPR002110">
    <property type="entry name" value="Ankyrin_rpt"/>
</dbReference>
<comment type="subcellular location">
    <subcellularLocation>
        <location evidence="1">Target cell membrane</location>
    </subcellularLocation>
</comment>
<dbReference type="InterPro" id="IPR004148">
    <property type="entry name" value="BAR_dom"/>
</dbReference>
<dbReference type="Gene3D" id="1.10.220.150">
    <property type="entry name" value="Arf GTPase activating protein"/>
    <property type="match status" value="1"/>
</dbReference>
<dbReference type="GO" id="GO:0006887">
    <property type="term" value="P:exocytosis"/>
    <property type="evidence" value="ECO:0007669"/>
    <property type="project" value="UniProtKB-KW"/>
</dbReference>
<keyword evidence="8" id="KW-0862">Zinc</keyword>
<evidence type="ECO:0000256" key="12">
    <source>
        <dbReference type="PROSITE-ProRule" id="PRU00023"/>
    </source>
</evidence>
<evidence type="ECO:0000313" key="16">
    <source>
        <dbReference type="EMBL" id="RWS08827.1"/>
    </source>
</evidence>
<dbReference type="SMART" id="SM00105">
    <property type="entry name" value="ArfGap"/>
    <property type="match status" value="1"/>
</dbReference>
<dbReference type="InterPro" id="IPR001849">
    <property type="entry name" value="PH_domain"/>
</dbReference>
<reference evidence="16" key="2">
    <citation type="submission" date="2018-11" db="EMBL/GenBank/DDBJ databases">
        <title>Trombidioid mite genomics.</title>
        <authorList>
            <person name="Dong X."/>
        </authorList>
    </citation>
    <scope>NUCLEOTIDE SEQUENCE</scope>
    <source>
        <strain evidence="16">UoL-WK</strain>
    </source>
</reference>
<dbReference type="SUPFAM" id="SSF103657">
    <property type="entry name" value="BAR/IMD domain-like"/>
    <property type="match status" value="1"/>
</dbReference>
<feature type="domain" description="Arf-GAP" evidence="15">
    <location>
        <begin position="418"/>
        <end position="540"/>
    </location>
</feature>
<dbReference type="FunFam" id="2.30.29.30:FF:000026">
    <property type="entry name" value="Arf-GAP with coiled-coil, ANK repeat and PH domain-containing protein 2"/>
    <property type="match status" value="1"/>
</dbReference>
<evidence type="ECO:0000256" key="6">
    <source>
        <dbReference type="ARBA" id="ARBA00022737"/>
    </source>
</evidence>
<evidence type="ECO:0000256" key="4">
    <source>
        <dbReference type="ARBA" id="ARBA00022537"/>
    </source>
</evidence>
<dbReference type="SUPFAM" id="SSF50729">
    <property type="entry name" value="PH domain-like"/>
    <property type="match status" value="1"/>
</dbReference>
<evidence type="ECO:0000259" key="14">
    <source>
        <dbReference type="PROSITE" id="PS50003"/>
    </source>
</evidence>
<sequence length="737" mass="84061">MKAVIDLNECLRDSPKFRQELNQNEDNIDILEVKLEKVRFYSLLFLSFNRLLSYKKVIKLCNAMVETGKAFIKSKSSFINSVWEVSVYFNEDPSIVSPLNKIINTLTELMKYQQMLLDQTHRAVSRSLDTFIKNDINKVKETKRHFDKISDDYDTILVRNSQTFRSKQNECEEVHNLLTATRSCFKHTTLDYVSQICCLQSRKRHEVLHSFLSLMQAYGTYFHQGSDLFQDFDPVIKETANYLNKLRDDSISLQKQLDGNHSLVTKDTTVTVLTKGNQVWIEGYLFKRTSNAFKTWNRRWFIVKDSQLVYQKKNEIDFTIMEEDLRLCRVKPLTDIERRFCFEIISPSKSHVLQADSEEACRIWVNTLKHGIDAAYNDSSSNENQEAVSIESLDSIGTNASCATANQELNDSAIPKFQRPHLQILAMTGNEVCCDCRSPETKWASINLGITLCIECSGIHRSLGVHISKVRSLFLDDWDNDTTKVMLSLGNAVVNQFYEANVNENIAKRATHDSDRTERENWIKAKYVLKAFVDRSVNKCNNIKTNSSNEEDLTNNMESESDLKLYFNKMLYVAASNADIVGICEALAKGADINWSNEEDEGKRILHQVVLSGNLVATEFVFLNGAKCNLQDSFNRTALHLATELSNTGLVCALLKRGADQSILDNQNRDAVTIAVNNANADIVTLLRLAKLNEEMKNDEYGNSHEGMFNEIVRDFSNLSSMNPKSKHESIIKANSP</sequence>
<dbReference type="Pfam" id="PF01412">
    <property type="entry name" value="ArfGap"/>
    <property type="match status" value="1"/>
</dbReference>
<dbReference type="PROSITE" id="PS50297">
    <property type="entry name" value="ANK_REP_REGION"/>
    <property type="match status" value="1"/>
</dbReference>
<dbReference type="CDD" id="cd13250">
    <property type="entry name" value="PH_ACAP"/>
    <property type="match status" value="1"/>
</dbReference>
<keyword evidence="6" id="KW-0677">Repeat</keyword>
<dbReference type="Pfam" id="PF16746">
    <property type="entry name" value="BAR_3"/>
    <property type="match status" value="1"/>
</dbReference>
<dbReference type="PROSITE" id="PS50088">
    <property type="entry name" value="ANK_REPEAT"/>
    <property type="match status" value="1"/>
</dbReference>
<dbReference type="Gene3D" id="1.20.1270.60">
    <property type="entry name" value="Arfaptin homology (AH) domain/BAR domain"/>
    <property type="match status" value="1"/>
</dbReference>
<dbReference type="Gene3D" id="1.25.40.20">
    <property type="entry name" value="Ankyrin repeat-containing domain"/>
    <property type="match status" value="1"/>
</dbReference>
<dbReference type="Pfam" id="PF00169">
    <property type="entry name" value="PH"/>
    <property type="match status" value="1"/>
</dbReference>
<keyword evidence="11" id="KW-1053">Target membrane</keyword>
<dbReference type="GO" id="GO:0005737">
    <property type="term" value="C:cytoplasm"/>
    <property type="evidence" value="ECO:0007669"/>
    <property type="project" value="InterPro"/>
</dbReference>
<reference evidence="16 18" key="1">
    <citation type="journal article" date="2018" name="Gigascience">
        <title>Genomes of trombidid mites reveal novel predicted allergens and laterally-transferred genes associated with secondary metabolism.</title>
        <authorList>
            <person name="Dong X."/>
            <person name="Chaisiri K."/>
            <person name="Xia D."/>
            <person name="Armstrong S.D."/>
            <person name="Fang Y."/>
            <person name="Donnelly M.J."/>
            <person name="Kadowaki T."/>
            <person name="McGarry J.W."/>
            <person name="Darby A.C."/>
            <person name="Makepeace B.L."/>
        </authorList>
    </citation>
    <scope>NUCLEOTIDE SEQUENCE [LARGE SCALE GENOMIC DNA]</scope>
    <source>
        <strain evidence="16">UoL-WK</strain>
    </source>
</reference>
<dbReference type="GO" id="GO:0044231">
    <property type="term" value="C:host cell presynaptic membrane"/>
    <property type="evidence" value="ECO:0007669"/>
    <property type="project" value="UniProtKB-KW"/>
</dbReference>
<evidence type="ECO:0000313" key="17">
    <source>
        <dbReference type="EMBL" id="RWS08888.1"/>
    </source>
</evidence>
<name>A0A3S3S436_9ACAR</name>
<dbReference type="PANTHER" id="PTHR23180:SF399">
    <property type="entry name" value="BLOWN FUSE, ISOFORM A-RELATED"/>
    <property type="match status" value="1"/>
</dbReference>
<keyword evidence="9" id="KW-0800">Toxin</keyword>
<feature type="repeat" description="ANK" evidence="12">
    <location>
        <begin position="634"/>
        <end position="666"/>
    </location>
</feature>
<dbReference type="InterPro" id="IPR038508">
    <property type="entry name" value="ArfGAP_dom_sf"/>
</dbReference>
<keyword evidence="18" id="KW-1185">Reference proteome</keyword>
<dbReference type="PROSITE" id="PS50115">
    <property type="entry name" value="ARFGAP"/>
    <property type="match status" value="1"/>
</dbReference>
<dbReference type="Gene3D" id="2.30.29.30">
    <property type="entry name" value="Pleckstrin-homology domain (PH domain)/Phosphotyrosine-binding domain (PTB)"/>
    <property type="match status" value="1"/>
</dbReference>
<dbReference type="SUPFAM" id="SSF48403">
    <property type="entry name" value="Ankyrin repeat"/>
    <property type="match status" value="1"/>
</dbReference>
<dbReference type="InterPro" id="IPR036770">
    <property type="entry name" value="Ankyrin_rpt-contain_sf"/>
</dbReference>